<keyword evidence="1" id="KW-0812">Transmembrane</keyword>
<sequence>MRVFLSAYANSVTLVCCFCMGVVMAWHLMWERKLLRARDWYDDYNIKADFYCNPDFFQKESTPASFFIRKK</sequence>
<accession>A0A3A9AQY2</accession>
<evidence type="ECO:0000256" key="1">
    <source>
        <dbReference type="SAM" id="Phobius"/>
    </source>
</evidence>
<dbReference type="EMBL" id="RAYQ01000024">
    <property type="protein sequence ID" value="RKI88745.1"/>
    <property type="molecule type" value="Genomic_DNA"/>
</dbReference>
<keyword evidence="1" id="KW-0472">Membrane</keyword>
<keyword evidence="3" id="KW-1185">Reference proteome</keyword>
<evidence type="ECO:0000313" key="3">
    <source>
        <dbReference type="Proteomes" id="UP000280696"/>
    </source>
</evidence>
<comment type="caution">
    <text evidence="2">The sequence shown here is derived from an EMBL/GenBank/DDBJ whole genome shotgun (WGS) entry which is preliminary data.</text>
</comment>
<feature type="transmembrane region" description="Helical" evidence="1">
    <location>
        <begin position="6"/>
        <end position="28"/>
    </location>
</feature>
<evidence type="ECO:0000313" key="2">
    <source>
        <dbReference type="EMBL" id="RKI88745.1"/>
    </source>
</evidence>
<dbReference type="Proteomes" id="UP000280696">
    <property type="component" value="Unassembled WGS sequence"/>
</dbReference>
<organism evidence="2 3">
    <name type="scientific">Parablautia intestinalis</name>
    <dbReference type="NCBI Taxonomy" id="2320100"/>
    <lineage>
        <taxon>Bacteria</taxon>
        <taxon>Bacillati</taxon>
        <taxon>Bacillota</taxon>
        <taxon>Clostridia</taxon>
        <taxon>Lachnospirales</taxon>
        <taxon>Lachnospiraceae</taxon>
        <taxon>Parablautia</taxon>
    </lineage>
</organism>
<gene>
    <name evidence="2" type="ORF">D7V94_18535</name>
</gene>
<reference evidence="2 3" key="1">
    <citation type="submission" date="2018-09" db="EMBL/GenBank/DDBJ databases">
        <title>Murine metabolic-syndrome-specific gut microbial biobank.</title>
        <authorList>
            <person name="Liu C."/>
        </authorList>
    </citation>
    <scope>NUCLEOTIDE SEQUENCE [LARGE SCALE GENOMIC DNA]</scope>
    <source>
        <strain evidence="2 3">0.1xD8-82</strain>
    </source>
</reference>
<protein>
    <submittedName>
        <fullName evidence="2">Uncharacterized protein</fullName>
    </submittedName>
</protein>
<proteinExistence type="predicted"/>
<dbReference type="AlphaFoldDB" id="A0A3A9AQY2"/>
<name>A0A3A9AQY2_9FIRM</name>
<keyword evidence="1" id="KW-1133">Transmembrane helix</keyword>